<reference evidence="1" key="1">
    <citation type="journal article" date="2022" name="Front. Genet.">
        <title>Chromosome-Scale Assembly of the Dendrobium nobile Genome Provides Insights Into the Molecular Mechanism of the Biosynthesis of the Medicinal Active Ingredient of Dendrobium.</title>
        <authorList>
            <person name="Xu Q."/>
            <person name="Niu S.-C."/>
            <person name="Li K.-L."/>
            <person name="Zheng P.-J."/>
            <person name="Zhang X.-J."/>
            <person name="Jia Y."/>
            <person name="Liu Y."/>
            <person name="Niu Y.-X."/>
            <person name="Yu L.-H."/>
            <person name="Chen D.-F."/>
            <person name="Zhang G.-Q."/>
        </authorList>
    </citation>
    <scope>NUCLEOTIDE SEQUENCE</scope>
    <source>
        <tissue evidence="1">Leaf</tissue>
    </source>
</reference>
<name>A0A8T3B492_DENNO</name>
<organism evidence="1 2">
    <name type="scientific">Dendrobium nobile</name>
    <name type="common">Orchid</name>
    <dbReference type="NCBI Taxonomy" id="94219"/>
    <lineage>
        <taxon>Eukaryota</taxon>
        <taxon>Viridiplantae</taxon>
        <taxon>Streptophyta</taxon>
        <taxon>Embryophyta</taxon>
        <taxon>Tracheophyta</taxon>
        <taxon>Spermatophyta</taxon>
        <taxon>Magnoliopsida</taxon>
        <taxon>Liliopsida</taxon>
        <taxon>Asparagales</taxon>
        <taxon>Orchidaceae</taxon>
        <taxon>Epidendroideae</taxon>
        <taxon>Malaxideae</taxon>
        <taxon>Dendrobiinae</taxon>
        <taxon>Dendrobium</taxon>
    </lineage>
</organism>
<dbReference type="EMBL" id="JAGYWB010000012">
    <property type="protein sequence ID" value="KAI0501305.1"/>
    <property type="molecule type" value="Genomic_DNA"/>
</dbReference>
<gene>
    <name evidence="1" type="ORF">KFK09_016249</name>
</gene>
<proteinExistence type="predicted"/>
<keyword evidence="2" id="KW-1185">Reference proteome</keyword>
<dbReference type="Proteomes" id="UP000829196">
    <property type="component" value="Unassembled WGS sequence"/>
</dbReference>
<dbReference type="AlphaFoldDB" id="A0A8T3B492"/>
<sequence length="127" mass="14247">MCLTLRTAISRTVSSDENGSASSENQLFPNFSRLSLSSADIFVLFHFLSPPNELKTALKTSDRPGRSPDRPRTIRPNWIVLDGSQNYSQADIFYSADRPGRCPQSAWTICTENHLEQNWANSGAKFH</sequence>
<evidence type="ECO:0000313" key="2">
    <source>
        <dbReference type="Proteomes" id="UP000829196"/>
    </source>
</evidence>
<evidence type="ECO:0000313" key="1">
    <source>
        <dbReference type="EMBL" id="KAI0501305.1"/>
    </source>
</evidence>
<accession>A0A8T3B492</accession>
<protein>
    <submittedName>
        <fullName evidence="1">Uncharacterized protein</fullName>
    </submittedName>
</protein>
<comment type="caution">
    <text evidence="1">The sequence shown here is derived from an EMBL/GenBank/DDBJ whole genome shotgun (WGS) entry which is preliminary data.</text>
</comment>